<dbReference type="PANTHER" id="PTHR43110:SF1">
    <property type="entry name" value="THIOL PEROXIDASE"/>
    <property type="match status" value="1"/>
</dbReference>
<dbReference type="PROSITE" id="PS51352">
    <property type="entry name" value="THIOREDOXIN_2"/>
    <property type="match status" value="1"/>
</dbReference>
<dbReference type="InterPro" id="IPR013740">
    <property type="entry name" value="Redoxin"/>
</dbReference>
<dbReference type="InterPro" id="IPR002065">
    <property type="entry name" value="TPX"/>
</dbReference>
<keyword evidence="2" id="KW-0049">Antioxidant</keyword>
<protein>
    <submittedName>
        <fullName evidence="7">Thiol peroxidase</fullName>
        <ecNumber evidence="7">1.11.1.-</ecNumber>
    </submittedName>
</protein>
<dbReference type="PANTHER" id="PTHR43110">
    <property type="entry name" value="THIOL PEROXIDASE"/>
    <property type="match status" value="1"/>
</dbReference>
<reference evidence="7" key="1">
    <citation type="journal article" date="2021" name="PeerJ">
        <title>Extensive microbial diversity within the chicken gut microbiome revealed by metagenomics and culture.</title>
        <authorList>
            <person name="Gilroy R."/>
            <person name="Ravi A."/>
            <person name="Getino M."/>
            <person name="Pursley I."/>
            <person name="Horton D.L."/>
            <person name="Alikhan N.F."/>
            <person name="Baker D."/>
            <person name="Gharbi K."/>
            <person name="Hall N."/>
            <person name="Watson M."/>
            <person name="Adriaenssens E.M."/>
            <person name="Foster-Nyarko E."/>
            <person name="Jarju S."/>
            <person name="Secka A."/>
            <person name="Antonio M."/>
            <person name="Oren A."/>
            <person name="Chaudhuri R.R."/>
            <person name="La Ragione R."/>
            <person name="Hildebrand F."/>
            <person name="Pallen M.J."/>
        </authorList>
    </citation>
    <scope>NUCLEOTIDE SEQUENCE</scope>
    <source>
        <strain evidence="7">ChiHecec2B26-446</strain>
    </source>
</reference>
<dbReference type="Pfam" id="PF08534">
    <property type="entry name" value="Redoxin"/>
    <property type="match status" value="1"/>
</dbReference>
<evidence type="ECO:0000256" key="3">
    <source>
        <dbReference type="ARBA" id="ARBA00023002"/>
    </source>
</evidence>
<evidence type="ECO:0000313" key="7">
    <source>
        <dbReference type="EMBL" id="HIV99961.1"/>
    </source>
</evidence>
<dbReference type="EC" id="1.11.1.-" evidence="7"/>
<organism evidence="7 8">
    <name type="scientific">Candidatus Desulfovibrio intestinipullorum</name>
    <dbReference type="NCBI Taxonomy" id="2838536"/>
    <lineage>
        <taxon>Bacteria</taxon>
        <taxon>Pseudomonadati</taxon>
        <taxon>Thermodesulfobacteriota</taxon>
        <taxon>Desulfovibrionia</taxon>
        <taxon>Desulfovibrionales</taxon>
        <taxon>Desulfovibrionaceae</taxon>
        <taxon>Desulfovibrio</taxon>
    </lineage>
</organism>
<accession>A0A9D1TPE2</accession>
<dbReference type="Proteomes" id="UP000886752">
    <property type="component" value="Unassembled WGS sequence"/>
</dbReference>
<evidence type="ECO:0000256" key="2">
    <source>
        <dbReference type="ARBA" id="ARBA00022862"/>
    </source>
</evidence>
<keyword evidence="4" id="KW-1015">Disulfide bond</keyword>
<comment type="caution">
    <text evidence="7">The sequence shown here is derived from an EMBL/GenBank/DDBJ whole genome shotgun (WGS) entry which is preliminary data.</text>
</comment>
<reference evidence="7" key="2">
    <citation type="submission" date="2021-04" db="EMBL/GenBank/DDBJ databases">
        <authorList>
            <person name="Gilroy R."/>
        </authorList>
    </citation>
    <scope>NUCLEOTIDE SEQUENCE</scope>
    <source>
        <strain evidence="7">ChiHecec2B26-446</strain>
    </source>
</reference>
<dbReference type="CDD" id="cd03014">
    <property type="entry name" value="PRX_Atyp2cys"/>
    <property type="match status" value="1"/>
</dbReference>
<dbReference type="Gene3D" id="3.40.30.10">
    <property type="entry name" value="Glutaredoxin"/>
    <property type="match status" value="1"/>
</dbReference>
<dbReference type="InterPro" id="IPR050455">
    <property type="entry name" value="Tpx_Peroxidase_subfamily"/>
</dbReference>
<dbReference type="InterPro" id="IPR036249">
    <property type="entry name" value="Thioredoxin-like_sf"/>
</dbReference>
<evidence type="ECO:0000256" key="1">
    <source>
        <dbReference type="ARBA" id="ARBA00022559"/>
    </source>
</evidence>
<evidence type="ECO:0000259" key="6">
    <source>
        <dbReference type="PROSITE" id="PS51352"/>
    </source>
</evidence>
<dbReference type="AlphaFoldDB" id="A0A9D1TPE2"/>
<dbReference type="EMBL" id="DXHV01000025">
    <property type="protein sequence ID" value="HIV99961.1"/>
    <property type="molecule type" value="Genomic_DNA"/>
</dbReference>
<dbReference type="NCBIfam" id="NF001808">
    <property type="entry name" value="PRK00522.1"/>
    <property type="match status" value="1"/>
</dbReference>
<dbReference type="SUPFAM" id="SSF52833">
    <property type="entry name" value="Thioredoxin-like"/>
    <property type="match status" value="1"/>
</dbReference>
<dbReference type="PROSITE" id="PS01265">
    <property type="entry name" value="TPX"/>
    <property type="match status" value="1"/>
</dbReference>
<evidence type="ECO:0000256" key="5">
    <source>
        <dbReference type="ARBA" id="ARBA00023284"/>
    </source>
</evidence>
<name>A0A9D1TPE2_9BACT</name>
<dbReference type="GO" id="GO:0008379">
    <property type="term" value="F:thioredoxin peroxidase activity"/>
    <property type="evidence" value="ECO:0007669"/>
    <property type="project" value="InterPro"/>
</dbReference>
<proteinExistence type="predicted"/>
<keyword evidence="5" id="KW-0676">Redox-active center</keyword>
<keyword evidence="3 7" id="KW-0560">Oxidoreductase</keyword>
<sequence length="166" mass="17768">MTEVTFAGAPLHLEGDLPVKGSKAPEFTLTDKGLAPRTLADYAGKVLVLVSVPSLDTPVCDMEVRRFNKEAAALSDKVAIVCVSCDLPFAQARWCGAAGVEAVETLSDYRNGNFGKAYGVYIQELDLLGRAIFIVKDGTVAYTQLVSEVTNQPDFDDVLAAIRALV</sequence>
<gene>
    <name evidence="7" type="primary">tpx</name>
    <name evidence="7" type="ORF">H9894_02065</name>
</gene>
<dbReference type="InterPro" id="IPR013766">
    <property type="entry name" value="Thioredoxin_domain"/>
</dbReference>
<dbReference type="InterPro" id="IPR018219">
    <property type="entry name" value="Tpx_CS"/>
</dbReference>
<evidence type="ECO:0000313" key="8">
    <source>
        <dbReference type="Proteomes" id="UP000886752"/>
    </source>
</evidence>
<evidence type="ECO:0000256" key="4">
    <source>
        <dbReference type="ARBA" id="ARBA00023157"/>
    </source>
</evidence>
<feature type="domain" description="Thioredoxin" evidence="6">
    <location>
        <begin position="18"/>
        <end position="166"/>
    </location>
</feature>
<keyword evidence="1 7" id="KW-0575">Peroxidase</keyword>